<evidence type="ECO:0000256" key="1">
    <source>
        <dbReference type="SAM" id="Phobius"/>
    </source>
</evidence>
<keyword evidence="1" id="KW-1133">Transmembrane helix</keyword>
<organism evidence="3 4">
    <name type="scientific">Olea europaea subsp. europaea</name>
    <dbReference type="NCBI Taxonomy" id="158383"/>
    <lineage>
        <taxon>Eukaryota</taxon>
        <taxon>Viridiplantae</taxon>
        <taxon>Streptophyta</taxon>
        <taxon>Embryophyta</taxon>
        <taxon>Tracheophyta</taxon>
        <taxon>Spermatophyta</taxon>
        <taxon>Magnoliopsida</taxon>
        <taxon>eudicotyledons</taxon>
        <taxon>Gunneridae</taxon>
        <taxon>Pentapetalae</taxon>
        <taxon>asterids</taxon>
        <taxon>lamiids</taxon>
        <taxon>Lamiales</taxon>
        <taxon>Oleaceae</taxon>
        <taxon>Oleeae</taxon>
        <taxon>Olea</taxon>
    </lineage>
</organism>
<feature type="domain" description="Argonaute linker 1" evidence="2">
    <location>
        <begin position="8"/>
        <end position="89"/>
    </location>
</feature>
<dbReference type="InterPro" id="IPR014811">
    <property type="entry name" value="ArgoL1"/>
</dbReference>
<dbReference type="Pfam" id="PF08699">
    <property type="entry name" value="ArgoL1"/>
    <property type="match status" value="1"/>
</dbReference>
<dbReference type="Gramene" id="OE9A060094T2">
    <property type="protein sequence ID" value="OE9A060094C2"/>
    <property type="gene ID" value="OE9A060094"/>
</dbReference>
<comment type="caution">
    <text evidence="3">The sequence shown here is derived from an EMBL/GenBank/DDBJ whole genome shotgun (WGS) entry which is preliminary data.</text>
</comment>
<dbReference type="OrthoDB" id="1727941at2759"/>
<dbReference type="EMBL" id="CACTIH010007274">
    <property type="protein sequence ID" value="CAA3007417.1"/>
    <property type="molecule type" value="Genomic_DNA"/>
</dbReference>
<dbReference type="Proteomes" id="UP000594638">
    <property type="component" value="Unassembled WGS sequence"/>
</dbReference>
<accession>A0A8S0TQ54</accession>
<reference evidence="3 4" key="1">
    <citation type="submission" date="2019-12" db="EMBL/GenBank/DDBJ databases">
        <authorList>
            <person name="Alioto T."/>
            <person name="Alioto T."/>
            <person name="Gomez Garrido J."/>
        </authorList>
    </citation>
    <scope>NUCLEOTIDE SEQUENCE [LARGE SCALE GENOMIC DNA]</scope>
</reference>
<dbReference type="Gramene" id="OE9A060094T1">
    <property type="protein sequence ID" value="OE9A060094C1"/>
    <property type="gene ID" value="OE9A060094"/>
</dbReference>
<keyword evidence="1" id="KW-0472">Membrane</keyword>
<evidence type="ECO:0000259" key="2">
    <source>
        <dbReference type="SMART" id="SM01163"/>
    </source>
</evidence>
<evidence type="ECO:0000313" key="3">
    <source>
        <dbReference type="EMBL" id="CAA3007417.1"/>
    </source>
</evidence>
<sequence length="137" mass="15406">MFNVKGCLLVRQSFFDNNLRNFTNVGGGVLGCRGFHSSFRTSHVRLSLNIGGKKKKERKNKNTFAIIQDMLICHGGTITNMCSNSIIQVEYGVNIANITNNFTIGDRERVLVPITIHIMHTKLLLIFTGVLTLLRRL</sequence>
<dbReference type="SMART" id="SM01163">
    <property type="entry name" value="DUF1785"/>
    <property type="match status" value="1"/>
</dbReference>
<dbReference type="AlphaFoldDB" id="A0A8S0TQ54"/>
<evidence type="ECO:0000313" key="4">
    <source>
        <dbReference type="Proteomes" id="UP000594638"/>
    </source>
</evidence>
<feature type="transmembrane region" description="Helical" evidence="1">
    <location>
        <begin position="110"/>
        <end position="134"/>
    </location>
</feature>
<protein>
    <submittedName>
        <fullName evidence="3">Argonaute 4</fullName>
    </submittedName>
</protein>
<keyword evidence="1" id="KW-0812">Transmembrane</keyword>
<name>A0A8S0TQ54_OLEEU</name>
<proteinExistence type="predicted"/>
<keyword evidence="4" id="KW-1185">Reference proteome</keyword>
<dbReference type="PROSITE" id="PS51257">
    <property type="entry name" value="PROKAR_LIPOPROTEIN"/>
    <property type="match status" value="1"/>
</dbReference>
<gene>
    <name evidence="3" type="ORF">OLEA9_A060094</name>
</gene>